<evidence type="ECO:0000256" key="1">
    <source>
        <dbReference type="SAM" id="MobiDB-lite"/>
    </source>
</evidence>
<comment type="caution">
    <text evidence="2">The sequence shown here is derived from an EMBL/GenBank/DDBJ whole genome shotgun (WGS) entry which is preliminary data.</text>
</comment>
<accession>A0A0V9UNS9</accession>
<reference evidence="3" key="1">
    <citation type="submission" date="2015-01" db="EMBL/GenBank/DDBJ databases">
        <title>Draft genome sequence of Rhodococcus pyridinivorans strain KG-16, a hydrocarbon-degrading bacterium.</title>
        <authorList>
            <person name="Aggarwal R.K."/>
            <person name="Dawar C."/>
        </authorList>
    </citation>
    <scope>NUCLEOTIDE SEQUENCE [LARGE SCALE GENOMIC DNA]</scope>
    <source>
        <strain evidence="3">KG-16</strain>
    </source>
</reference>
<gene>
    <name evidence="2" type="ORF">Z045_05610</name>
</gene>
<evidence type="ECO:0000313" key="2">
    <source>
        <dbReference type="EMBL" id="KSZ59648.1"/>
    </source>
</evidence>
<reference evidence="2 3" key="2">
    <citation type="journal article" date="2016" name="Genome Announc.">
        <title>Draft Genome Sequence of a Versatile Hydrocarbon-Degrading Bacterium, Rhodococcus pyridinivorans Strain KG-16, Collected from Oil Fields in India.</title>
        <authorList>
            <person name="Aggarwal R.K."/>
            <person name="Dawar C."/>
            <person name="Phanindranath R."/>
            <person name="Mutnuri L."/>
            <person name="Dayal A.M."/>
        </authorList>
    </citation>
    <scope>NUCLEOTIDE SEQUENCE [LARGE SCALE GENOMIC DNA]</scope>
    <source>
        <strain evidence="2 3">KG-16</strain>
    </source>
</reference>
<protein>
    <submittedName>
        <fullName evidence="2">Uncharacterized protein</fullName>
    </submittedName>
</protein>
<evidence type="ECO:0000313" key="3">
    <source>
        <dbReference type="Proteomes" id="UP000053060"/>
    </source>
</evidence>
<dbReference type="RefSeq" id="WP_060651003.1">
    <property type="nucleotide sequence ID" value="NZ_AZXY01000002.1"/>
</dbReference>
<dbReference type="EMBL" id="AZXY01000002">
    <property type="protein sequence ID" value="KSZ59648.1"/>
    <property type="molecule type" value="Genomic_DNA"/>
</dbReference>
<dbReference type="PATRIC" id="fig|1441730.3.peg.1172"/>
<dbReference type="Proteomes" id="UP000053060">
    <property type="component" value="Unassembled WGS sequence"/>
</dbReference>
<feature type="region of interest" description="Disordered" evidence="1">
    <location>
        <begin position="53"/>
        <end position="84"/>
    </location>
</feature>
<dbReference type="AlphaFoldDB" id="A0A0V9UNS9"/>
<proteinExistence type="predicted"/>
<organism evidence="2 3">
    <name type="scientific">Rhodococcus pyridinivorans KG-16</name>
    <dbReference type="NCBI Taxonomy" id="1441730"/>
    <lineage>
        <taxon>Bacteria</taxon>
        <taxon>Bacillati</taxon>
        <taxon>Actinomycetota</taxon>
        <taxon>Actinomycetes</taxon>
        <taxon>Mycobacteriales</taxon>
        <taxon>Nocardiaceae</taxon>
        <taxon>Rhodococcus</taxon>
    </lineage>
</organism>
<name>A0A0V9UNS9_9NOCA</name>
<sequence length="84" mass="10195">MEFLIVIGGIALVAWGINKFYNGYKLTATKMAMVKAREQEELEIRAARELHNREEKREHKRRTREMRRQIEDELGETPPWRRRR</sequence>